<organism evidence="1 2">
    <name type="scientific">Colwellia demingiae</name>
    <dbReference type="NCBI Taxonomy" id="89401"/>
    <lineage>
        <taxon>Bacteria</taxon>
        <taxon>Pseudomonadati</taxon>
        <taxon>Pseudomonadota</taxon>
        <taxon>Gammaproteobacteria</taxon>
        <taxon>Alteromonadales</taxon>
        <taxon>Colwelliaceae</taxon>
        <taxon>Colwellia</taxon>
    </lineage>
</organism>
<keyword evidence="2" id="KW-1185">Reference proteome</keyword>
<accession>A0A5C6QLQ9</accession>
<dbReference type="OrthoDB" id="6228391at2"/>
<evidence type="ECO:0000313" key="1">
    <source>
        <dbReference type="EMBL" id="TWX69914.1"/>
    </source>
</evidence>
<name>A0A5C6QLQ9_9GAMM</name>
<dbReference type="AlphaFoldDB" id="A0A5C6QLQ9"/>
<gene>
    <name evidence="1" type="ORF">ESZ36_06435</name>
</gene>
<comment type="caution">
    <text evidence="1">The sequence shown here is derived from an EMBL/GenBank/DDBJ whole genome shotgun (WGS) entry which is preliminary data.</text>
</comment>
<sequence>MPTPFEDARFRKSERFIIKAHFFIKGHSGEYAPAFSNKLHPCSALKKKCNAEYESLSLPQGAGLETLYAALLISTIE</sequence>
<dbReference type="Proteomes" id="UP000321822">
    <property type="component" value="Unassembled WGS sequence"/>
</dbReference>
<protein>
    <submittedName>
        <fullName evidence="1">Uncharacterized protein</fullName>
    </submittedName>
</protein>
<reference evidence="1 2" key="1">
    <citation type="submission" date="2019-07" db="EMBL/GenBank/DDBJ databases">
        <title>Genomes of sea-ice associated Colwellia species.</title>
        <authorList>
            <person name="Bowman J.P."/>
        </authorList>
    </citation>
    <scope>NUCLEOTIDE SEQUENCE [LARGE SCALE GENOMIC DNA]</scope>
    <source>
        <strain evidence="1 2">ACAM 459</strain>
    </source>
</reference>
<dbReference type="EMBL" id="VOLT01000003">
    <property type="protein sequence ID" value="TWX69914.1"/>
    <property type="molecule type" value="Genomic_DNA"/>
</dbReference>
<evidence type="ECO:0000313" key="2">
    <source>
        <dbReference type="Proteomes" id="UP000321822"/>
    </source>
</evidence>
<proteinExistence type="predicted"/>